<sequence>MSMPLLNTTPPAYRVRRKRKWLRVSLTVAILLLLLLPLLSGYVTWSLTHPERRPIEVTPKDIGVTYQDIDFTSADGTPLKGWFLPATSGKTDRLIVFAHGYSGNRVADKPSLPTAKALTQNGFSVLMFDFRNHGVSGGDLTTVGLNEKEDLIAAVHYAEEQGYGTKGIGLLGFSMGASTALLAAADLPDVKALIADSPFSDLRPYLEENMPHWSHLPDFPFTNLILWELPMLIDHSPDEVSPLKATEHLTTRPILFIHGGKDDAINRAHSEKLITALAPNQPELWSIPPAKHVGTWELDPVTYMDRVVAFFQQHIEEIDQNKI</sequence>
<keyword evidence="3" id="KW-1185">Reference proteome</keyword>
<dbReference type="SUPFAM" id="SSF53474">
    <property type="entry name" value="alpha/beta-Hydrolases"/>
    <property type="match status" value="1"/>
</dbReference>
<evidence type="ECO:0000313" key="2">
    <source>
        <dbReference type="EMBL" id="ARU63448.1"/>
    </source>
</evidence>
<dbReference type="PANTHER" id="PTHR43358">
    <property type="entry name" value="ALPHA/BETA-HYDROLASE"/>
    <property type="match status" value="1"/>
</dbReference>
<accession>A0A1Y0IS56</accession>
<dbReference type="KEGG" id="tum:CBW65_22450"/>
<reference evidence="3" key="1">
    <citation type="submission" date="2017-05" db="EMBL/GenBank/DDBJ databases">
        <authorList>
            <person name="Sung H."/>
        </authorList>
    </citation>
    <scope>NUCLEOTIDE SEQUENCE [LARGE SCALE GENOMIC DNA]</scope>
    <source>
        <strain evidence="3">AR23208</strain>
    </source>
</reference>
<dbReference type="RefSeq" id="WP_087458792.1">
    <property type="nucleotide sequence ID" value="NZ_CP021434.1"/>
</dbReference>
<dbReference type="PANTHER" id="PTHR43358:SF4">
    <property type="entry name" value="ALPHA_BETA HYDROLASE FOLD-1 DOMAIN-CONTAINING PROTEIN"/>
    <property type="match status" value="1"/>
</dbReference>
<name>A0A1Y0IS56_9BACL</name>
<dbReference type="Proteomes" id="UP000195437">
    <property type="component" value="Chromosome"/>
</dbReference>
<dbReference type="InterPro" id="IPR000073">
    <property type="entry name" value="AB_hydrolase_1"/>
</dbReference>
<evidence type="ECO:0000313" key="3">
    <source>
        <dbReference type="Proteomes" id="UP000195437"/>
    </source>
</evidence>
<proteinExistence type="predicted"/>
<dbReference type="OrthoDB" id="9776685at2"/>
<gene>
    <name evidence="2" type="ORF">CBW65_22450</name>
</gene>
<dbReference type="AlphaFoldDB" id="A0A1Y0IS56"/>
<dbReference type="EMBL" id="CP021434">
    <property type="protein sequence ID" value="ARU63448.1"/>
    <property type="molecule type" value="Genomic_DNA"/>
</dbReference>
<dbReference type="InterPro" id="IPR052920">
    <property type="entry name" value="DNA-binding_regulatory"/>
</dbReference>
<dbReference type="InterPro" id="IPR029058">
    <property type="entry name" value="AB_hydrolase_fold"/>
</dbReference>
<feature type="domain" description="AB hydrolase-1" evidence="1">
    <location>
        <begin position="94"/>
        <end position="213"/>
    </location>
</feature>
<dbReference type="Gene3D" id="3.40.50.1820">
    <property type="entry name" value="alpha/beta hydrolase"/>
    <property type="match status" value="1"/>
</dbReference>
<protein>
    <recommendedName>
        <fullName evidence="1">AB hydrolase-1 domain-containing protein</fullName>
    </recommendedName>
</protein>
<dbReference type="Pfam" id="PF00561">
    <property type="entry name" value="Abhydrolase_1"/>
    <property type="match status" value="1"/>
</dbReference>
<organism evidence="2 3">
    <name type="scientific">Tumebacillus avium</name>
    <dbReference type="NCBI Taxonomy" id="1903704"/>
    <lineage>
        <taxon>Bacteria</taxon>
        <taxon>Bacillati</taxon>
        <taxon>Bacillota</taxon>
        <taxon>Bacilli</taxon>
        <taxon>Bacillales</taxon>
        <taxon>Alicyclobacillaceae</taxon>
        <taxon>Tumebacillus</taxon>
    </lineage>
</organism>
<evidence type="ECO:0000259" key="1">
    <source>
        <dbReference type="Pfam" id="PF00561"/>
    </source>
</evidence>